<dbReference type="InterPro" id="IPR013783">
    <property type="entry name" value="Ig-like_fold"/>
</dbReference>
<protein>
    <submittedName>
        <fullName evidence="2">Ig-like domain-containing protein</fullName>
    </submittedName>
</protein>
<dbReference type="Pfam" id="PF17957">
    <property type="entry name" value="Big_7"/>
    <property type="match status" value="7"/>
</dbReference>
<dbReference type="InterPro" id="IPR026444">
    <property type="entry name" value="Secre_tail"/>
</dbReference>
<dbReference type="EMBL" id="JAKZGS010000008">
    <property type="protein sequence ID" value="MCH7398638.1"/>
    <property type="molecule type" value="Genomic_DNA"/>
</dbReference>
<feature type="non-terminal residue" evidence="2">
    <location>
        <position position="1"/>
    </location>
</feature>
<accession>A0ABS9UQ34</accession>
<evidence type="ECO:0000313" key="3">
    <source>
        <dbReference type="Proteomes" id="UP001165488"/>
    </source>
</evidence>
<proteinExistence type="predicted"/>
<feature type="domain" description="Secretion system C-terminal sorting" evidence="1">
    <location>
        <begin position="803"/>
        <end position="875"/>
    </location>
</feature>
<organism evidence="2 3">
    <name type="scientific">Belliella calami</name>
    <dbReference type="NCBI Taxonomy" id="2923436"/>
    <lineage>
        <taxon>Bacteria</taxon>
        <taxon>Pseudomonadati</taxon>
        <taxon>Bacteroidota</taxon>
        <taxon>Cytophagia</taxon>
        <taxon>Cytophagales</taxon>
        <taxon>Cyclobacteriaceae</taxon>
        <taxon>Belliella</taxon>
    </lineage>
</organism>
<name>A0ABS9UQ34_9BACT</name>
<dbReference type="Proteomes" id="UP001165488">
    <property type="component" value="Unassembled WGS sequence"/>
</dbReference>
<dbReference type="NCBIfam" id="TIGR04183">
    <property type="entry name" value="Por_Secre_tail"/>
    <property type="match status" value="1"/>
</dbReference>
<keyword evidence="3" id="KW-1185">Reference proteome</keyword>
<evidence type="ECO:0000313" key="2">
    <source>
        <dbReference type="EMBL" id="MCH7398638.1"/>
    </source>
</evidence>
<gene>
    <name evidence="2" type="ORF">MM236_11585</name>
</gene>
<sequence>AFVWNDAPLGNHVISARTTDDNGSTASSTEINILVIERPNNSPEITITAPSDNDQFFVGDPINIAANAVDADGSITKVEFFAGNNLLATDTQAPFAFVWNDAPLGNHVISARTTDDNGSTASSTEINILVIERPNNSPEITITAPSDNDQFFVGDPINIAANAVDADGSITKVEFFAGNYLLATDTQAPFAFVWNDAPLGNHVISARTTDDNGSTASSTEINILVIERPNNAPTVNITAPLTNTKFNKGDEIVIEVNAQDTDGTIAKVEFFYGNMFLGSDLTAPYSFNWTNAPAGKHIITAKAIDNKSVAINSSPISIEVIEHQRSPSVRIVSPIANNEYFKNDILPLNVEIPEESSEIIKVDYFRNNIFIGSRSGENLSYNWEISVTGSVNITAIATDIEGKTASDARSIRVVDRPNQLPSVQITSPSDDSTFSPDEQITIVADASDNDGHVVMVEFFQGNLLIGKSEASPYRINWNNPPLGNFSISARATDDKGGKTFSAPINILVKEDNSLPKIELLTPIDNQSFEFDETVELIAMFKGDAKNVKMVEYYANSELIASSSLAPFSSKWENTRPGTYNITAKAIGNIPTNFEVSEISRITVKNEPVFRIISPTQLSEHQKGSALSIEVETPTSTKTIDKVEFYNGNKLIGTSKDQPYSFVFENVPLGETTLISRLVYTDGTALFSFPVRIIGKNKPVVKIEASNGKTSFAVGDSVLIKPEFVDFQNPISQVEYFINGISKGIYKTSPFAHSLENMPHGEHEIWIEAIDDEGNKYVSEKLFINVSEIAREGEINLVDFKIGPNPTNRFLNLIFDNIQEEHHISAAVVSMNGSTVRVFDFVLNENEVTLDLEGLTAGTYLLRIQYQGKIIITKRFIKVN</sequence>
<reference evidence="2" key="1">
    <citation type="submission" date="2022-03" db="EMBL/GenBank/DDBJ databases">
        <title>De novo assembled genomes of Belliella spp. (Cyclobacteriaceae) strains.</title>
        <authorList>
            <person name="Szabo A."/>
            <person name="Korponai K."/>
            <person name="Felfoldi T."/>
        </authorList>
    </citation>
    <scope>NUCLEOTIDE SEQUENCE</scope>
    <source>
        <strain evidence="2">DSM 107340</strain>
    </source>
</reference>
<comment type="caution">
    <text evidence="2">The sequence shown here is derived from an EMBL/GenBank/DDBJ whole genome shotgun (WGS) entry which is preliminary data.</text>
</comment>
<dbReference type="RefSeq" id="WP_241275149.1">
    <property type="nucleotide sequence ID" value="NZ_JAKZGS010000008.1"/>
</dbReference>
<evidence type="ECO:0000259" key="1">
    <source>
        <dbReference type="Pfam" id="PF18962"/>
    </source>
</evidence>
<dbReference type="Pfam" id="PF18962">
    <property type="entry name" value="Por_Secre_tail"/>
    <property type="match status" value="1"/>
</dbReference>
<dbReference type="Gene3D" id="2.60.40.10">
    <property type="entry name" value="Immunoglobulins"/>
    <property type="match status" value="8"/>
</dbReference>